<sequence>MAAFGLQTQKSFREFLDGFNVMKKSLESRVGELELKYKKAENENARSKAELERLTGVKEQLRQTRHRLAISLLRRVRDEAGGIEGCGLDEAFCAWKEESQSERASDLRNEVARLSRAMEKISATLEMKIMEVNNRISYVHEELSGALESTEKRFDMRMEEADGLIRKVSATATHQLNDFSNRFDEMQADAESRTERFDQQSKALGDAVELVANCTSREITFQVDNLAARLASAGSVFQSQTCVLAGIIGWKLILIVEGGSMRRDSRKSHPLPGMIGVDIEGPPEVHNFSGYVTVGKRHCVRVDSHNFTPEGGSTETPVQLRGVCSLKEAYDQRTDSITVRLELESFRAPWTLKGVPGAEVDGTTGGVREVTPTSISPAEGQKIMSCLEVVRNKMVRKARWAIHNAREALLPGQPAVKSQAFSIAGIETLEIELAAVEGKEWSQPVLNVKLSCKGVISLKVGIKVGTAPQKILSASLEKKHFVQVLKDGDDLPILRINKEGLYPLLDGGAIDRATNCLVVSLSVLSARLANRQLAPGLTVEEEEQGDNWHCEIPSFVPPSNPGGIMTCVNLPRVRSEDMDRARQHSDIPKTSGPD</sequence>
<dbReference type="OrthoDB" id="10316954at2759"/>
<proteinExistence type="predicted"/>
<reference evidence="2 3" key="1">
    <citation type="submission" date="2020-04" db="EMBL/GenBank/DDBJ databases">
        <title>Perkinsus chesapeaki whole genome sequence.</title>
        <authorList>
            <person name="Bogema D.R."/>
        </authorList>
    </citation>
    <scope>NUCLEOTIDE SEQUENCE [LARGE SCALE GENOMIC DNA]</scope>
    <source>
        <strain evidence="2">ATCC PRA-425</strain>
    </source>
</reference>
<keyword evidence="1" id="KW-0175">Coiled coil</keyword>
<dbReference type="Proteomes" id="UP000591131">
    <property type="component" value="Unassembled WGS sequence"/>
</dbReference>
<accession>A0A7J6N1B4</accession>
<feature type="coiled-coil region" evidence="1">
    <location>
        <begin position="23"/>
        <end position="64"/>
    </location>
</feature>
<organism evidence="2 3">
    <name type="scientific">Perkinsus chesapeaki</name>
    <name type="common">Clam parasite</name>
    <name type="synonym">Perkinsus andrewsi</name>
    <dbReference type="NCBI Taxonomy" id="330153"/>
    <lineage>
        <taxon>Eukaryota</taxon>
        <taxon>Sar</taxon>
        <taxon>Alveolata</taxon>
        <taxon>Perkinsozoa</taxon>
        <taxon>Perkinsea</taxon>
        <taxon>Perkinsida</taxon>
        <taxon>Perkinsidae</taxon>
        <taxon>Perkinsus</taxon>
    </lineage>
</organism>
<evidence type="ECO:0000313" key="2">
    <source>
        <dbReference type="EMBL" id="KAF4677663.1"/>
    </source>
</evidence>
<dbReference type="EMBL" id="JAAPAO010000010">
    <property type="protein sequence ID" value="KAF4677663.1"/>
    <property type="molecule type" value="Genomic_DNA"/>
</dbReference>
<feature type="coiled-coil region" evidence="1">
    <location>
        <begin position="97"/>
        <end position="124"/>
    </location>
</feature>
<name>A0A7J6N1B4_PERCH</name>
<evidence type="ECO:0000256" key="1">
    <source>
        <dbReference type="SAM" id="Coils"/>
    </source>
</evidence>
<protein>
    <submittedName>
        <fullName evidence="2">Uncharacterized protein</fullName>
    </submittedName>
</protein>
<comment type="caution">
    <text evidence="2">The sequence shown here is derived from an EMBL/GenBank/DDBJ whole genome shotgun (WGS) entry which is preliminary data.</text>
</comment>
<dbReference type="AlphaFoldDB" id="A0A7J6N1B4"/>
<gene>
    <name evidence="2" type="ORF">FOL47_000123</name>
</gene>
<evidence type="ECO:0000313" key="3">
    <source>
        <dbReference type="Proteomes" id="UP000591131"/>
    </source>
</evidence>
<keyword evidence="3" id="KW-1185">Reference proteome</keyword>